<evidence type="ECO:0000313" key="3">
    <source>
        <dbReference type="Proteomes" id="UP000264702"/>
    </source>
</evidence>
<feature type="compositionally biased region" description="Basic residues" evidence="1">
    <location>
        <begin position="22"/>
        <end position="36"/>
    </location>
</feature>
<protein>
    <submittedName>
        <fullName evidence="2">Uncharacterized protein</fullName>
    </submittedName>
</protein>
<dbReference type="AlphaFoldDB" id="A0A372ISL4"/>
<comment type="caution">
    <text evidence="2">The sequence shown here is derived from an EMBL/GenBank/DDBJ whole genome shotgun (WGS) entry which is preliminary data.</text>
</comment>
<keyword evidence="3" id="KW-1185">Reference proteome</keyword>
<sequence>MAENEEKATSPQDSQPQSIKKAATKKAKKKRAKKTAKPTASKADTSKPRGSRNFPASTFQDALVVAEAFQKYAAGQTRVRKLTLFDKMGKSPDSGPSRQLITNSSRYGLTKGGYQADFLELTAEGALATGDDVPPPKKLQARFDLAIKNIEPFNFLYERCKGQKLPSKEFLIDALRESEPSETSLSECVDTFILNATFLGLLRTIAGSERLITIEHGLEETGKIAGSSAAVPTRLETQDASLQAISQLDGYESICFYITPIGGDDSEQRKHSDFFMEFVITPALKEFDLRLVRADQIGKPGMIGKQVLEHILNARLVIADLSFHNPNVFYELCLRHATRQPTVQVIRASEAIPFDIDQYRTVKIDTGDIYGLLPKLQTYISEIANQVRMALKDPDSVDSPVSMYYPLLKLTWKA</sequence>
<proteinExistence type="predicted"/>
<evidence type="ECO:0000256" key="1">
    <source>
        <dbReference type="SAM" id="MobiDB-lite"/>
    </source>
</evidence>
<feature type="compositionally biased region" description="Polar residues" evidence="1">
    <location>
        <begin position="9"/>
        <end position="18"/>
    </location>
</feature>
<dbReference type="OrthoDB" id="129933at2"/>
<feature type="region of interest" description="Disordered" evidence="1">
    <location>
        <begin position="1"/>
        <end position="55"/>
    </location>
</feature>
<gene>
    <name evidence="2" type="ORF">D0Y96_07110</name>
</gene>
<accession>A0A372ISL4</accession>
<dbReference type="RefSeq" id="WP_147324960.1">
    <property type="nucleotide sequence ID" value="NZ_QVQT02000002.1"/>
</dbReference>
<evidence type="ECO:0000313" key="2">
    <source>
        <dbReference type="EMBL" id="RFU17868.1"/>
    </source>
</evidence>
<dbReference type="EMBL" id="QVQT01000002">
    <property type="protein sequence ID" value="RFU17868.1"/>
    <property type="molecule type" value="Genomic_DNA"/>
</dbReference>
<reference evidence="2 3" key="1">
    <citation type="submission" date="2018-08" db="EMBL/GenBank/DDBJ databases">
        <title>Acidipila sp. 4G-K13, an acidobacterium isolated from forest soil.</title>
        <authorList>
            <person name="Gao Z.-H."/>
            <person name="Qiu L.-H."/>
        </authorList>
    </citation>
    <scope>NUCLEOTIDE SEQUENCE [LARGE SCALE GENOMIC DNA]</scope>
    <source>
        <strain evidence="2 3">4G-K13</strain>
    </source>
</reference>
<dbReference type="Proteomes" id="UP000264702">
    <property type="component" value="Unassembled WGS sequence"/>
</dbReference>
<organism evidence="2 3">
    <name type="scientific">Paracidobacterium acidisoli</name>
    <dbReference type="NCBI Taxonomy" id="2303751"/>
    <lineage>
        <taxon>Bacteria</taxon>
        <taxon>Pseudomonadati</taxon>
        <taxon>Acidobacteriota</taxon>
        <taxon>Terriglobia</taxon>
        <taxon>Terriglobales</taxon>
        <taxon>Acidobacteriaceae</taxon>
        <taxon>Paracidobacterium</taxon>
    </lineage>
</organism>
<name>A0A372ISL4_9BACT</name>